<keyword evidence="2" id="KW-1185">Reference proteome</keyword>
<dbReference type="Proteomes" id="UP001145742">
    <property type="component" value="Unassembled WGS sequence"/>
</dbReference>
<organism evidence="1 2">
    <name type="scientific">Willisornis vidua</name>
    <name type="common">Xingu scale-backed antbird</name>
    <dbReference type="NCBI Taxonomy" id="1566151"/>
    <lineage>
        <taxon>Eukaryota</taxon>
        <taxon>Metazoa</taxon>
        <taxon>Chordata</taxon>
        <taxon>Craniata</taxon>
        <taxon>Vertebrata</taxon>
        <taxon>Euteleostomi</taxon>
        <taxon>Archelosauria</taxon>
        <taxon>Archosauria</taxon>
        <taxon>Dinosauria</taxon>
        <taxon>Saurischia</taxon>
        <taxon>Theropoda</taxon>
        <taxon>Coelurosauria</taxon>
        <taxon>Aves</taxon>
        <taxon>Neognathae</taxon>
        <taxon>Neoaves</taxon>
        <taxon>Telluraves</taxon>
        <taxon>Australaves</taxon>
        <taxon>Passeriformes</taxon>
        <taxon>Thamnophilidae</taxon>
        <taxon>Willisornis</taxon>
    </lineage>
</organism>
<proteinExistence type="predicted"/>
<evidence type="ECO:0000313" key="2">
    <source>
        <dbReference type="Proteomes" id="UP001145742"/>
    </source>
</evidence>
<accession>A0ABQ9DU89</accession>
<comment type="caution">
    <text evidence="1">The sequence shown here is derived from an EMBL/GenBank/DDBJ whole genome shotgun (WGS) entry which is preliminary data.</text>
</comment>
<sequence>MEDNLAEAGTWTITLTVISPVVKEKKWIRQATGLAWHIISTEISSFSIYKCKMHICAIEAQRHTAHLDLWSNRGMPGIITELSLTGDKWEYVTGPEAPCILGIDYFRTGYFKDPKGYRWAFGVGTVATEKFNQLSTLSGLSEDPSIVGFLQVKDQQVPVATTTVHKRQY</sequence>
<protein>
    <submittedName>
        <fullName evidence="1">Uncharacterized protein</fullName>
    </submittedName>
</protein>
<reference evidence="1" key="1">
    <citation type="submission" date="2019-10" db="EMBL/GenBank/DDBJ databases">
        <authorList>
            <person name="Soares A.E.R."/>
            <person name="Aleixo A."/>
            <person name="Schneider P."/>
            <person name="Miyaki C.Y."/>
            <person name="Schneider M.P."/>
            <person name="Mello C."/>
            <person name="Vasconcelos A.T.R."/>
        </authorList>
    </citation>
    <scope>NUCLEOTIDE SEQUENCE</scope>
    <source>
        <tissue evidence="1">Muscle</tissue>
    </source>
</reference>
<name>A0ABQ9DU89_9PASS</name>
<evidence type="ECO:0000313" key="1">
    <source>
        <dbReference type="EMBL" id="KAJ7427591.1"/>
    </source>
</evidence>
<dbReference type="EMBL" id="WHWB01031911">
    <property type="protein sequence ID" value="KAJ7427591.1"/>
    <property type="molecule type" value="Genomic_DNA"/>
</dbReference>
<gene>
    <name evidence="1" type="ORF">WISP_05744</name>
</gene>